<dbReference type="GO" id="GO:0016052">
    <property type="term" value="P:carbohydrate catabolic process"/>
    <property type="evidence" value="ECO:0007669"/>
    <property type="project" value="TreeGrafter"/>
</dbReference>
<keyword evidence="3" id="KW-0378">Hydrolase</keyword>
<dbReference type="Pfam" id="PF00232">
    <property type="entry name" value="Glyco_hydro_1"/>
    <property type="match status" value="1"/>
</dbReference>
<dbReference type="GO" id="GO:0005829">
    <property type="term" value="C:cytosol"/>
    <property type="evidence" value="ECO:0007669"/>
    <property type="project" value="TreeGrafter"/>
</dbReference>
<dbReference type="Gene3D" id="3.20.20.80">
    <property type="entry name" value="Glycosidases"/>
    <property type="match status" value="1"/>
</dbReference>
<dbReference type="AlphaFoldDB" id="A0A7H4N097"/>
<comment type="caution">
    <text evidence="3">The sequence shown here is derived from an EMBL/GenBank/DDBJ whole genome shotgun (WGS) entry which is preliminary data.</text>
</comment>
<gene>
    <name evidence="3" type="primary">bglH_1</name>
    <name evidence="3" type="ORF">NCTC11685_00663</name>
</gene>
<dbReference type="EMBL" id="UGMS01000001">
    <property type="protein sequence ID" value="STV72582.1"/>
    <property type="molecule type" value="Genomic_DNA"/>
</dbReference>
<evidence type="ECO:0000256" key="1">
    <source>
        <dbReference type="ARBA" id="ARBA00023295"/>
    </source>
</evidence>
<evidence type="ECO:0000256" key="2">
    <source>
        <dbReference type="RuleBase" id="RU003690"/>
    </source>
</evidence>
<name>A0A7H4N097_9ENTR</name>
<evidence type="ECO:0000313" key="3">
    <source>
        <dbReference type="EMBL" id="STV72582.1"/>
    </source>
</evidence>
<dbReference type="GO" id="GO:0008706">
    <property type="term" value="F:6-phospho-beta-glucosidase activity"/>
    <property type="evidence" value="ECO:0007669"/>
    <property type="project" value="UniProtKB-EC"/>
</dbReference>
<evidence type="ECO:0000313" key="4">
    <source>
        <dbReference type="Proteomes" id="UP000254863"/>
    </source>
</evidence>
<sequence>MTEEDLHLIAQYTNDFLAFSYYRTTTHEAGQPYFGDTGGDVGTENPYIPTSEFGWQIDPLGFRYTLNELWDRYGVPLFPVENGLGAYDQIVNGEINDNYRIEYLRKHLLAMLEAVRDGVNIMGYTYWGPIDIVSAGHNDIEKRYGFIHVDMDRQGNGTLNRTRKKSFWWYQSVIKSNGTCLIK</sequence>
<dbReference type="Proteomes" id="UP000254863">
    <property type="component" value="Unassembled WGS sequence"/>
</dbReference>
<dbReference type="PANTHER" id="PTHR10353">
    <property type="entry name" value="GLYCOSYL HYDROLASE"/>
    <property type="match status" value="1"/>
</dbReference>
<organism evidence="3 4">
    <name type="scientific">Klebsiella michiganensis</name>
    <dbReference type="NCBI Taxonomy" id="1134687"/>
    <lineage>
        <taxon>Bacteria</taxon>
        <taxon>Pseudomonadati</taxon>
        <taxon>Pseudomonadota</taxon>
        <taxon>Gammaproteobacteria</taxon>
        <taxon>Enterobacterales</taxon>
        <taxon>Enterobacteriaceae</taxon>
        <taxon>Klebsiella/Raoultella group</taxon>
        <taxon>Klebsiella</taxon>
    </lineage>
</organism>
<protein>
    <submittedName>
        <fullName evidence="3">Beta-glucosidase</fullName>
        <ecNumber evidence="3">3.2.1.86</ecNumber>
    </submittedName>
</protein>
<proteinExistence type="inferred from homology"/>
<reference evidence="3 4" key="1">
    <citation type="submission" date="2018-06" db="EMBL/GenBank/DDBJ databases">
        <authorList>
            <consortium name="Pathogen Informatics"/>
            <person name="Doyle S."/>
        </authorList>
    </citation>
    <scope>NUCLEOTIDE SEQUENCE [LARGE SCALE GENOMIC DNA]</scope>
    <source>
        <strain evidence="3 4">NCTC11685</strain>
    </source>
</reference>
<dbReference type="PRINTS" id="PR00131">
    <property type="entry name" value="GLHYDRLASE1"/>
</dbReference>
<keyword evidence="1 3" id="KW-0326">Glycosidase</keyword>
<dbReference type="InterPro" id="IPR001360">
    <property type="entry name" value="Glyco_hydro_1"/>
</dbReference>
<dbReference type="PANTHER" id="PTHR10353:SF122">
    <property type="entry name" value="6-PHOSPHO-BETA-GLUCOSIDASE ASCB-RELATED"/>
    <property type="match status" value="1"/>
</dbReference>
<dbReference type="InterPro" id="IPR017853">
    <property type="entry name" value="GH"/>
</dbReference>
<dbReference type="EC" id="3.2.1.86" evidence="3"/>
<accession>A0A7H4N097</accession>
<dbReference type="SUPFAM" id="SSF51445">
    <property type="entry name" value="(Trans)glycosidases"/>
    <property type="match status" value="1"/>
</dbReference>
<comment type="similarity">
    <text evidence="2">Belongs to the glycosyl hydrolase 1 family.</text>
</comment>